<dbReference type="Gene3D" id="3.90.1010.10">
    <property type="match status" value="1"/>
</dbReference>
<name>A0ABT3G6H3_9BACT</name>
<dbReference type="RefSeq" id="WP_264514629.1">
    <property type="nucleotide sequence ID" value="NZ_JAPDDR010000008.1"/>
</dbReference>
<comment type="caution">
    <text evidence="3">The sequence shown here is derived from an EMBL/GenBank/DDBJ whole genome shotgun (WGS) entry which is preliminary data.</text>
</comment>
<dbReference type="SUPFAM" id="SSF82649">
    <property type="entry name" value="SufE/NifU"/>
    <property type="match status" value="1"/>
</dbReference>
<dbReference type="EMBL" id="JAPDDR010000008">
    <property type="protein sequence ID" value="MCW1915089.1"/>
    <property type="molecule type" value="Genomic_DNA"/>
</dbReference>
<dbReference type="PANTHER" id="PTHR43597:SF5">
    <property type="entry name" value="SUFE-LIKE PROTEIN 2, CHLOROPLASTIC"/>
    <property type="match status" value="1"/>
</dbReference>
<reference evidence="3" key="1">
    <citation type="submission" date="2022-10" db="EMBL/GenBank/DDBJ databases">
        <title>Luteolibacter sp. GHJ8, whole genome shotgun sequencing project.</title>
        <authorList>
            <person name="Zhao G."/>
            <person name="Shen L."/>
        </authorList>
    </citation>
    <scope>NUCLEOTIDE SEQUENCE</scope>
    <source>
        <strain evidence="3">GHJ8</strain>
    </source>
</reference>
<dbReference type="InterPro" id="IPR003808">
    <property type="entry name" value="Fe-S_metab-assoc_dom"/>
</dbReference>
<dbReference type="PANTHER" id="PTHR43597">
    <property type="entry name" value="SULFUR ACCEPTOR PROTEIN CSDE"/>
    <property type="match status" value="1"/>
</dbReference>
<feature type="domain" description="Fe-S metabolism associated" evidence="2">
    <location>
        <begin position="12"/>
        <end position="130"/>
    </location>
</feature>
<sequence>MSIADKQQEILEELSFFPDWQERYEYVIGLGRKLPPMAEEAKTEDRLIKGCQSQVWLDAHKEGDKVRYLADSDSVITKGMIALFVRVLDGEAPDEILSADMSFIDKTGLKEHLAPTRANALNLMATQMKQRALELSGS</sequence>
<dbReference type="Proteomes" id="UP001165653">
    <property type="component" value="Unassembled WGS sequence"/>
</dbReference>
<comment type="similarity">
    <text evidence="1">Belongs to the SufE family.</text>
</comment>
<proteinExistence type="inferred from homology"/>
<evidence type="ECO:0000259" key="2">
    <source>
        <dbReference type="Pfam" id="PF02657"/>
    </source>
</evidence>
<evidence type="ECO:0000313" key="3">
    <source>
        <dbReference type="EMBL" id="MCW1915089.1"/>
    </source>
</evidence>
<keyword evidence="4" id="KW-1185">Reference proteome</keyword>
<evidence type="ECO:0000313" key="4">
    <source>
        <dbReference type="Proteomes" id="UP001165653"/>
    </source>
</evidence>
<evidence type="ECO:0000256" key="1">
    <source>
        <dbReference type="ARBA" id="ARBA00010282"/>
    </source>
</evidence>
<gene>
    <name evidence="3" type="ORF">OJ996_15995</name>
</gene>
<dbReference type="Pfam" id="PF02657">
    <property type="entry name" value="SufE"/>
    <property type="match status" value="1"/>
</dbReference>
<organism evidence="3 4">
    <name type="scientific">Luteolibacter rhizosphaerae</name>
    <dbReference type="NCBI Taxonomy" id="2989719"/>
    <lineage>
        <taxon>Bacteria</taxon>
        <taxon>Pseudomonadati</taxon>
        <taxon>Verrucomicrobiota</taxon>
        <taxon>Verrucomicrobiia</taxon>
        <taxon>Verrucomicrobiales</taxon>
        <taxon>Verrucomicrobiaceae</taxon>
        <taxon>Luteolibacter</taxon>
    </lineage>
</organism>
<accession>A0ABT3G6H3</accession>
<protein>
    <submittedName>
        <fullName evidence="3">SufE family protein</fullName>
    </submittedName>
</protein>